<keyword evidence="3" id="KW-0479">Metal-binding</keyword>
<dbReference type="InterPro" id="IPR000836">
    <property type="entry name" value="PRTase_dom"/>
</dbReference>
<reference evidence="10 11" key="1">
    <citation type="submission" date="2018-06" db="EMBL/GenBank/DDBJ databases">
        <authorList>
            <consortium name="Pathogen Informatics"/>
            <person name="Doyle S."/>
        </authorList>
    </citation>
    <scope>NUCLEOTIDE SEQUENCE [LARGE SCALE GENOMIC DNA]</scope>
    <source>
        <strain evidence="10 11">NCTC9381</strain>
    </source>
</reference>
<dbReference type="PANTHER" id="PTHR10210">
    <property type="entry name" value="RIBOSE-PHOSPHATE DIPHOSPHOKINASE FAMILY MEMBER"/>
    <property type="match status" value="1"/>
</dbReference>
<evidence type="ECO:0000256" key="9">
    <source>
        <dbReference type="ARBA" id="ARBA00049535"/>
    </source>
</evidence>
<keyword evidence="2 10" id="KW-0808">Transferase</keyword>
<keyword evidence="7" id="KW-0067">ATP-binding</keyword>
<keyword evidence="8" id="KW-0460">Magnesium</keyword>
<dbReference type="GO" id="GO:0000287">
    <property type="term" value="F:magnesium ion binding"/>
    <property type="evidence" value="ECO:0007669"/>
    <property type="project" value="InterPro"/>
</dbReference>
<protein>
    <recommendedName>
        <fullName evidence="1">ribose-phosphate diphosphokinase</fullName>
        <ecNumber evidence="1">2.7.6.1</ecNumber>
    </recommendedName>
</protein>
<dbReference type="EC" id="2.7.6.1" evidence="1"/>
<dbReference type="GO" id="GO:0016301">
    <property type="term" value="F:kinase activity"/>
    <property type="evidence" value="ECO:0007669"/>
    <property type="project" value="UniProtKB-KW"/>
</dbReference>
<organism evidence="10 11">
    <name type="scientific">Enterobacter agglomerans</name>
    <name type="common">Erwinia herbicola</name>
    <name type="synonym">Pantoea agglomerans</name>
    <dbReference type="NCBI Taxonomy" id="549"/>
    <lineage>
        <taxon>Bacteria</taxon>
        <taxon>Pseudomonadati</taxon>
        <taxon>Pseudomonadota</taxon>
        <taxon>Gammaproteobacteria</taxon>
        <taxon>Enterobacterales</taxon>
        <taxon>Erwiniaceae</taxon>
        <taxon>Pantoea</taxon>
        <taxon>Pantoea agglomerans group</taxon>
    </lineage>
</organism>
<dbReference type="GO" id="GO:0004749">
    <property type="term" value="F:ribose phosphate diphosphokinase activity"/>
    <property type="evidence" value="ECO:0007669"/>
    <property type="project" value="UniProtKB-EC"/>
</dbReference>
<evidence type="ECO:0000256" key="3">
    <source>
        <dbReference type="ARBA" id="ARBA00022723"/>
    </source>
</evidence>
<dbReference type="Pfam" id="PF14572">
    <property type="entry name" value="Pribosyl_synth"/>
    <property type="match status" value="1"/>
</dbReference>
<keyword evidence="4" id="KW-0545">Nucleotide biosynthesis</keyword>
<accession>A0A379AI38</accession>
<sequence length="127" mass="13921">MAIIDKRRPRANVSQVMHIIGDVAGRDCVLVDDMIDTGGTLCKAAEALKERGAKRVFAYATHPIFSGNAVENLRKSVLDQVIVCDTIPLSQEIKSLPNVRTLTLSGMLAEAIRRISNEESISAMFEH</sequence>
<evidence type="ECO:0000256" key="1">
    <source>
        <dbReference type="ARBA" id="ARBA00013247"/>
    </source>
</evidence>
<keyword evidence="5" id="KW-0547">Nucleotide-binding</keyword>
<evidence type="ECO:0000313" key="10">
    <source>
        <dbReference type="EMBL" id="SUB17192.1"/>
    </source>
</evidence>
<dbReference type="Proteomes" id="UP000254640">
    <property type="component" value="Unassembled WGS sequence"/>
</dbReference>
<keyword evidence="6 10" id="KW-0418">Kinase</keyword>
<dbReference type="Gene3D" id="3.40.50.2020">
    <property type="match status" value="1"/>
</dbReference>
<proteinExistence type="predicted"/>
<dbReference type="GO" id="GO:0006015">
    <property type="term" value="P:5-phosphoribose 1-diphosphate biosynthetic process"/>
    <property type="evidence" value="ECO:0007669"/>
    <property type="project" value="TreeGrafter"/>
</dbReference>
<evidence type="ECO:0000313" key="11">
    <source>
        <dbReference type="Proteomes" id="UP000254640"/>
    </source>
</evidence>
<evidence type="ECO:0000256" key="6">
    <source>
        <dbReference type="ARBA" id="ARBA00022777"/>
    </source>
</evidence>
<dbReference type="GO" id="GO:0005524">
    <property type="term" value="F:ATP binding"/>
    <property type="evidence" value="ECO:0007669"/>
    <property type="project" value="UniProtKB-KW"/>
</dbReference>
<dbReference type="SUPFAM" id="SSF53271">
    <property type="entry name" value="PRTase-like"/>
    <property type="match status" value="1"/>
</dbReference>
<dbReference type="InterPro" id="IPR029057">
    <property type="entry name" value="PRTase-like"/>
</dbReference>
<dbReference type="InterPro" id="IPR005946">
    <property type="entry name" value="Rib-P_diPkinase"/>
</dbReference>
<keyword evidence="11" id="KW-1185">Reference proteome</keyword>
<dbReference type="CDD" id="cd06223">
    <property type="entry name" value="PRTases_typeI"/>
    <property type="match status" value="1"/>
</dbReference>
<comment type="catalytic activity">
    <reaction evidence="9">
        <text>D-ribose 5-phosphate + ATP = 5-phospho-alpha-D-ribose 1-diphosphate + AMP + H(+)</text>
        <dbReference type="Rhea" id="RHEA:15609"/>
        <dbReference type="ChEBI" id="CHEBI:15378"/>
        <dbReference type="ChEBI" id="CHEBI:30616"/>
        <dbReference type="ChEBI" id="CHEBI:58017"/>
        <dbReference type="ChEBI" id="CHEBI:78346"/>
        <dbReference type="ChEBI" id="CHEBI:456215"/>
        <dbReference type="EC" id="2.7.6.1"/>
    </reaction>
</comment>
<dbReference type="EMBL" id="UGSO01000001">
    <property type="protein sequence ID" value="SUB17192.1"/>
    <property type="molecule type" value="Genomic_DNA"/>
</dbReference>
<evidence type="ECO:0000256" key="7">
    <source>
        <dbReference type="ARBA" id="ARBA00022840"/>
    </source>
</evidence>
<dbReference type="AlphaFoldDB" id="A0A379AI38"/>
<evidence type="ECO:0000256" key="5">
    <source>
        <dbReference type="ARBA" id="ARBA00022741"/>
    </source>
</evidence>
<gene>
    <name evidence="10" type="primary">prs_2</name>
    <name evidence="10" type="ORF">NCTC9381_03114</name>
</gene>
<evidence type="ECO:0000256" key="8">
    <source>
        <dbReference type="ARBA" id="ARBA00022842"/>
    </source>
</evidence>
<name>A0A379AI38_ENTAG</name>
<dbReference type="GO" id="GO:0006164">
    <property type="term" value="P:purine nucleotide biosynthetic process"/>
    <property type="evidence" value="ECO:0007669"/>
    <property type="project" value="TreeGrafter"/>
</dbReference>
<evidence type="ECO:0000256" key="4">
    <source>
        <dbReference type="ARBA" id="ARBA00022727"/>
    </source>
</evidence>
<evidence type="ECO:0000256" key="2">
    <source>
        <dbReference type="ARBA" id="ARBA00022679"/>
    </source>
</evidence>
<dbReference type="NCBIfam" id="TIGR01251">
    <property type="entry name" value="ribP_PPkin"/>
    <property type="match status" value="1"/>
</dbReference>
<dbReference type="PANTHER" id="PTHR10210:SF41">
    <property type="entry name" value="RIBOSE-PHOSPHATE PYROPHOSPHOKINASE 1, CHLOROPLASTIC"/>
    <property type="match status" value="1"/>
</dbReference>
<dbReference type="FunFam" id="3.40.50.2020:FF:000002">
    <property type="entry name" value="Ribose-phosphate pyrophosphokinase"/>
    <property type="match status" value="1"/>
</dbReference>
<dbReference type="GO" id="GO:0005737">
    <property type="term" value="C:cytoplasm"/>
    <property type="evidence" value="ECO:0007669"/>
    <property type="project" value="TreeGrafter"/>
</dbReference>
<dbReference type="GO" id="GO:0002189">
    <property type="term" value="C:ribose phosphate diphosphokinase complex"/>
    <property type="evidence" value="ECO:0007669"/>
    <property type="project" value="TreeGrafter"/>
</dbReference>